<keyword evidence="3" id="KW-1185">Reference proteome</keyword>
<gene>
    <name evidence="2" type="ORF">Scep_025747</name>
</gene>
<reference evidence="2 3" key="1">
    <citation type="submission" date="2024-01" db="EMBL/GenBank/DDBJ databases">
        <title>Genome assemblies of Stephania.</title>
        <authorList>
            <person name="Yang L."/>
        </authorList>
    </citation>
    <scope>NUCLEOTIDE SEQUENCE [LARGE SCALE GENOMIC DNA]</scope>
    <source>
        <strain evidence="2">JXDWG</strain>
        <tissue evidence="2">Leaf</tissue>
    </source>
</reference>
<evidence type="ECO:0000313" key="2">
    <source>
        <dbReference type="EMBL" id="KAK9094278.1"/>
    </source>
</evidence>
<organism evidence="2 3">
    <name type="scientific">Stephania cephalantha</name>
    <dbReference type="NCBI Taxonomy" id="152367"/>
    <lineage>
        <taxon>Eukaryota</taxon>
        <taxon>Viridiplantae</taxon>
        <taxon>Streptophyta</taxon>
        <taxon>Embryophyta</taxon>
        <taxon>Tracheophyta</taxon>
        <taxon>Spermatophyta</taxon>
        <taxon>Magnoliopsida</taxon>
        <taxon>Ranunculales</taxon>
        <taxon>Menispermaceae</taxon>
        <taxon>Menispermoideae</taxon>
        <taxon>Cissampelideae</taxon>
        <taxon>Stephania</taxon>
    </lineage>
</organism>
<accession>A0AAP0EPE5</accession>
<sequence>MRRLGVRRTTSDGLGKRRKRATGKELRRLQSPRDNGAEPTEAPIAMTANSLGFGDGETPSGPIAMTTKKFRLRREITGERERVGEGEVGSIGERGRTGKVRVSGSAPSALAALPRARSWLAPSRFRPALPCLSSARLTCFCLMLERLAEKLGRTLTVLELYLYFHSKDPDGLTFLDSRVEKIDGHMDKGGYHQGCGAYMLQLEQRAGGGDGDGAGFSRPISSPNEPIELLRTYFKEMQTHILRVMQDHTLTRDELREV</sequence>
<dbReference type="Proteomes" id="UP001419268">
    <property type="component" value="Unassembled WGS sequence"/>
</dbReference>
<evidence type="ECO:0000313" key="3">
    <source>
        <dbReference type="Proteomes" id="UP001419268"/>
    </source>
</evidence>
<protein>
    <submittedName>
        <fullName evidence="2">Uncharacterized protein</fullName>
    </submittedName>
</protein>
<dbReference type="AlphaFoldDB" id="A0AAP0EPE5"/>
<proteinExistence type="predicted"/>
<evidence type="ECO:0000256" key="1">
    <source>
        <dbReference type="SAM" id="MobiDB-lite"/>
    </source>
</evidence>
<comment type="caution">
    <text evidence="2">The sequence shown here is derived from an EMBL/GenBank/DDBJ whole genome shotgun (WGS) entry which is preliminary data.</text>
</comment>
<feature type="region of interest" description="Disordered" evidence="1">
    <location>
        <begin position="1"/>
        <end position="42"/>
    </location>
</feature>
<name>A0AAP0EPE5_9MAGN</name>
<dbReference type="EMBL" id="JBBNAG010000011">
    <property type="protein sequence ID" value="KAK9094278.1"/>
    <property type="molecule type" value="Genomic_DNA"/>
</dbReference>